<evidence type="ECO:0000256" key="7">
    <source>
        <dbReference type="ARBA" id="ARBA00023235"/>
    </source>
</evidence>
<dbReference type="EC" id="5.2.1.8" evidence="9"/>
<reference evidence="11 12" key="1">
    <citation type="submission" date="2022-10" db="EMBL/GenBank/DDBJ databases">
        <title>paucibacter sp. hw8 Genome sequencing.</title>
        <authorList>
            <person name="Park S."/>
        </authorList>
    </citation>
    <scope>NUCLEOTIDE SEQUENCE [LARGE SCALE GENOMIC DNA]</scope>
    <source>
        <strain evidence="12">hw8</strain>
    </source>
</reference>
<evidence type="ECO:0000313" key="11">
    <source>
        <dbReference type="EMBL" id="MDC8785982.1"/>
    </source>
</evidence>
<proteinExistence type="inferred from homology"/>
<dbReference type="GO" id="GO:0016853">
    <property type="term" value="F:isomerase activity"/>
    <property type="evidence" value="ECO:0007669"/>
    <property type="project" value="UniProtKB-KW"/>
</dbReference>
<comment type="catalytic activity">
    <reaction evidence="1 9">
        <text>[protein]-peptidylproline (omega=180) = [protein]-peptidylproline (omega=0)</text>
        <dbReference type="Rhea" id="RHEA:16237"/>
        <dbReference type="Rhea" id="RHEA-COMP:10747"/>
        <dbReference type="Rhea" id="RHEA-COMP:10748"/>
        <dbReference type="ChEBI" id="CHEBI:83833"/>
        <dbReference type="ChEBI" id="CHEBI:83834"/>
        <dbReference type="EC" id="5.2.1.8"/>
    </reaction>
</comment>
<dbReference type="PROSITE" id="PS50059">
    <property type="entry name" value="FKBP_PPIASE"/>
    <property type="match status" value="1"/>
</dbReference>
<name>A0ABT5KT05_9BURK</name>
<evidence type="ECO:0000256" key="3">
    <source>
        <dbReference type="ARBA" id="ARBA00006577"/>
    </source>
</evidence>
<dbReference type="EMBL" id="JAQQXS010000010">
    <property type="protein sequence ID" value="MDC8785982.1"/>
    <property type="molecule type" value="Genomic_DNA"/>
</dbReference>
<evidence type="ECO:0000256" key="6">
    <source>
        <dbReference type="ARBA" id="ARBA00023186"/>
    </source>
</evidence>
<evidence type="ECO:0000259" key="10">
    <source>
        <dbReference type="PROSITE" id="PS50059"/>
    </source>
</evidence>
<dbReference type="RefSeq" id="WP_273597097.1">
    <property type="nucleotide sequence ID" value="NZ_JAQQXS010000010.1"/>
</dbReference>
<evidence type="ECO:0000256" key="1">
    <source>
        <dbReference type="ARBA" id="ARBA00000971"/>
    </source>
</evidence>
<gene>
    <name evidence="11" type="ORF">PRZ01_12350</name>
</gene>
<evidence type="ECO:0000256" key="2">
    <source>
        <dbReference type="ARBA" id="ARBA00004496"/>
    </source>
</evidence>
<evidence type="ECO:0000313" key="12">
    <source>
        <dbReference type="Proteomes" id="UP001219862"/>
    </source>
</evidence>
<accession>A0ABT5KT05</accession>
<evidence type="ECO:0000256" key="9">
    <source>
        <dbReference type="PROSITE-ProRule" id="PRU00277"/>
    </source>
</evidence>
<dbReference type="InterPro" id="IPR046357">
    <property type="entry name" value="PPIase_dom_sf"/>
</dbReference>
<dbReference type="Gene3D" id="3.10.50.40">
    <property type="match status" value="1"/>
</dbReference>
<organism evidence="11 12">
    <name type="scientific">Roseateles koreensis</name>
    <dbReference type="NCBI Taxonomy" id="2987526"/>
    <lineage>
        <taxon>Bacteria</taxon>
        <taxon>Pseudomonadati</taxon>
        <taxon>Pseudomonadota</taxon>
        <taxon>Betaproteobacteria</taxon>
        <taxon>Burkholderiales</taxon>
        <taxon>Sphaerotilaceae</taxon>
        <taxon>Roseateles</taxon>
    </lineage>
</organism>
<comment type="function">
    <text evidence="8">Also involved in hydrogenase metallocenter assembly, probably by participating in the nickel insertion step. This function in hydrogenase biosynthesis requires chaperone activity and the presence of the metal-binding domain, but not PPIase activity.</text>
</comment>
<protein>
    <recommendedName>
        <fullName evidence="9">peptidylprolyl isomerase</fullName>
        <ecNumber evidence="9">5.2.1.8</ecNumber>
    </recommendedName>
</protein>
<keyword evidence="6" id="KW-0143">Chaperone</keyword>
<comment type="subcellular location">
    <subcellularLocation>
        <location evidence="2">Cytoplasm</location>
    </subcellularLocation>
</comment>
<comment type="caution">
    <text evidence="11">The sequence shown here is derived from an EMBL/GenBank/DDBJ whole genome shotgun (WGS) entry which is preliminary data.</text>
</comment>
<dbReference type="PANTHER" id="PTHR47861">
    <property type="entry name" value="FKBP-TYPE PEPTIDYL-PROLYL CIS-TRANS ISOMERASE SLYD"/>
    <property type="match status" value="1"/>
</dbReference>
<dbReference type="InterPro" id="IPR001179">
    <property type="entry name" value="PPIase_FKBP_dom"/>
</dbReference>
<comment type="similarity">
    <text evidence="3">Belongs to the FKBP-type PPIase family.</text>
</comment>
<evidence type="ECO:0000256" key="4">
    <source>
        <dbReference type="ARBA" id="ARBA00022490"/>
    </source>
</evidence>
<keyword evidence="5 9" id="KW-0697">Rotamase</keyword>
<evidence type="ECO:0000256" key="8">
    <source>
        <dbReference type="ARBA" id="ARBA00037071"/>
    </source>
</evidence>
<dbReference type="SUPFAM" id="SSF54534">
    <property type="entry name" value="FKBP-like"/>
    <property type="match status" value="1"/>
</dbReference>
<keyword evidence="4" id="KW-0963">Cytoplasm</keyword>
<sequence>MRISAPCVVSLTWRLEDAQGQLIDELDEPLEFFYGGQDLFPKVEEALLDQQQGYQGSLALEPEHAFGDYDSNLVCFESRTLFPDEVEPGMQIEGLPEGAATEDMPADMIYTVTDVYPEHVMLDGNHPLAGIGLRMHLKVVDVREATDAEIEAGTLGEAVFSVIGGAPPDTALH</sequence>
<dbReference type="Proteomes" id="UP001219862">
    <property type="component" value="Unassembled WGS sequence"/>
</dbReference>
<keyword evidence="7 9" id="KW-0413">Isomerase</keyword>
<evidence type="ECO:0000256" key="5">
    <source>
        <dbReference type="ARBA" id="ARBA00023110"/>
    </source>
</evidence>
<dbReference type="PANTHER" id="PTHR47861:SF3">
    <property type="entry name" value="FKBP-TYPE PEPTIDYL-PROLYL CIS-TRANS ISOMERASE SLYD"/>
    <property type="match status" value="1"/>
</dbReference>
<feature type="domain" description="PPIase FKBP-type" evidence="10">
    <location>
        <begin position="4"/>
        <end position="68"/>
    </location>
</feature>
<keyword evidence="12" id="KW-1185">Reference proteome</keyword>